<evidence type="ECO:0008006" key="8">
    <source>
        <dbReference type="Google" id="ProtNLM"/>
    </source>
</evidence>
<feature type="transmembrane region" description="Helical" evidence="5">
    <location>
        <begin position="141"/>
        <end position="162"/>
    </location>
</feature>
<feature type="transmembrane region" description="Helical" evidence="5">
    <location>
        <begin position="12"/>
        <end position="33"/>
    </location>
</feature>
<evidence type="ECO:0000313" key="7">
    <source>
        <dbReference type="Proteomes" id="UP000342249"/>
    </source>
</evidence>
<accession>A0A5N7IWS0</accession>
<dbReference type="GO" id="GO:0005385">
    <property type="term" value="F:zinc ion transmembrane transporter activity"/>
    <property type="evidence" value="ECO:0007669"/>
    <property type="project" value="TreeGrafter"/>
</dbReference>
<sequence length="252" mass="26978">MMLTNFNLLVHISNIGFFTAWIGTMIGILLCFITTDNGRRFKGTVLGFLGGLMLAIICFDLIPEAFENGNAYIATIGIFIGLITALLIDSGVSYLNFGNSYGEKKRYLKVALFMAIGSGIHNIPAGIALGSLLNISYTRGLQLAIALLLHGIPEGLTLGMYLKEGEAKIYTIIFFSIFTSIPMGIGALMGGILNSVSPIIICISLSFAAGLILYTVCKEIIPESIGLWRGRLSASGTVLGIIVGKIFVSIMH</sequence>
<dbReference type="Pfam" id="PF02535">
    <property type="entry name" value="Zip"/>
    <property type="match status" value="1"/>
</dbReference>
<feature type="transmembrane region" description="Helical" evidence="5">
    <location>
        <begin position="228"/>
        <end position="251"/>
    </location>
</feature>
<feature type="transmembrane region" description="Helical" evidence="5">
    <location>
        <begin position="45"/>
        <end position="66"/>
    </location>
</feature>
<keyword evidence="3 5" id="KW-1133">Transmembrane helix</keyword>
<dbReference type="GO" id="GO:0016020">
    <property type="term" value="C:membrane"/>
    <property type="evidence" value="ECO:0007669"/>
    <property type="project" value="UniProtKB-SubCell"/>
</dbReference>
<comment type="subcellular location">
    <subcellularLocation>
        <location evidence="1">Membrane</location>
        <topology evidence="1">Multi-pass membrane protein</topology>
    </subcellularLocation>
</comment>
<feature type="transmembrane region" description="Helical" evidence="5">
    <location>
        <begin position="72"/>
        <end position="95"/>
    </location>
</feature>
<dbReference type="AlphaFoldDB" id="A0A5N7IWS0"/>
<evidence type="ECO:0000313" key="6">
    <source>
        <dbReference type="EMBL" id="MPQ60923.1"/>
    </source>
</evidence>
<keyword evidence="2 5" id="KW-0812">Transmembrane</keyword>
<comment type="caution">
    <text evidence="6">The sequence shown here is derived from an EMBL/GenBank/DDBJ whole genome shotgun (WGS) entry which is preliminary data.</text>
</comment>
<dbReference type="InterPro" id="IPR003689">
    <property type="entry name" value="ZIP"/>
</dbReference>
<feature type="transmembrane region" description="Helical" evidence="5">
    <location>
        <begin position="196"/>
        <end position="216"/>
    </location>
</feature>
<proteinExistence type="predicted"/>
<evidence type="ECO:0000256" key="5">
    <source>
        <dbReference type="SAM" id="Phobius"/>
    </source>
</evidence>
<protein>
    <recommendedName>
        <fullName evidence="8">ZIP family metal transporter</fullName>
    </recommendedName>
</protein>
<keyword evidence="4 5" id="KW-0472">Membrane</keyword>
<dbReference type="Proteomes" id="UP000342249">
    <property type="component" value="Unassembled WGS sequence"/>
</dbReference>
<evidence type="ECO:0000256" key="2">
    <source>
        <dbReference type="ARBA" id="ARBA00022692"/>
    </source>
</evidence>
<dbReference type="EMBL" id="SPSF01000011">
    <property type="protein sequence ID" value="MPQ60923.1"/>
    <property type="molecule type" value="Genomic_DNA"/>
</dbReference>
<gene>
    <name evidence="6" type="ORF">E4V82_02175</name>
</gene>
<evidence type="ECO:0000256" key="3">
    <source>
        <dbReference type="ARBA" id="ARBA00022989"/>
    </source>
</evidence>
<feature type="transmembrane region" description="Helical" evidence="5">
    <location>
        <begin position="107"/>
        <end position="129"/>
    </location>
</feature>
<evidence type="ECO:0000256" key="1">
    <source>
        <dbReference type="ARBA" id="ARBA00004141"/>
    </source>
</evidence>
<organism evidence="6 7">
    <name type="scientific">Clostridium estertheticum</name>
    <dbReference type="NCBI Taxonomy" id="238834"/>
    <lineage>
        <taxon>Bacteria</taxon>
        <taxon>Bacillati</taxon>
        <taxon>Bacillota</taxon>
        <taxon>Clostridia</taxon>
        <taxon>Eubacteriales</taxon>
        <taxon>Clostridiaceae</taxon>
        <taxon>Clostridium</taxon>
    </lineage>
</organism>
<reference evidence="6 7" key="1">
    <citation type="journal article" date="2019" name="Lett. Appl. Microbiol.">
        <title>A case of 'blown pack' spoilage of vacuum-packaged pork likely associated with Clostridium estertheticum in Canada.</title>
        <authorList>
            <person name="Zhang P."/>
            <person name="Ward P."/>
            <person name="McMullen L.M."/>
            <person name="Yang X."/>
        </authorList>
    </citation>
    <scope>NUCLEOTIDE SEQUENCE [LARGE SCALE GENOMIC DNA]</scope>
    <source>
        <strain evidence="6 7">MA19</strain>
    </source>
</reference>
<evidence type="ECO:0000256" key="4">
    <source>
        <dbReference type="ARBA" id="ARBA00023136"/>
    </source>
</evidence>
<name>A0A5N7IWS0_9CLOT</name>
<dbReference type="PANTHER" id="PTHR11040">
    <property type="entry name" value="ZINC/IRON TRANSPORTER"/>
    <property type="match status" value="1"/>
</dbReference>
<feature type="transmembrane region" description="Helical" evidence="5">
    <location>
        <begin position="169"/>
        <end position="190"/>
    </location>
</feature>